<dbReference type="EMBL" id="CP065601">
    <property type="protein sequence ID" value="QPQ93087.1"/>
    <property type="molecule type" value="Genomic_DNA"/>
</dbReference>
<dbReference type="GO" id="GO:0003723">
    <property type="term" value="F:RNA binding"/>
    <property type="evidence" value="ECO:0007669"/>
    <property type="project" value="InterPro"/>
</dbReference>
<reference evidence="2 3" key="1">
    <citation type="submission" date="2020-12" db="EMBL/GenBank/DDBJ databases">
        <title>FDA dAtabase for Regulatory Grade micrObial Sequences (FDA-ARGOS): Supporting development and validation of Infectious Disease Dx tests.</title>
        <authorList>
            <person name="Minogue T."/>
            <person name="Wolcott M."/>
            <person name="Wasieloski L."/>
            <person name="Aguilar W."/>
            <person name="Moore D."/>
            <person name="Jaissle J."/>
            <person name="Tallon L."/>
            <person name="Sadzewicz L."/>
            <person name="Zhao X."/>
            <person name="Boylan J."/>
            <person name="Ott S."/>
            <person name="Bowen H."/>
            <person name="Vavikolanu K."/>
            <person name="Mehta A."/>
            <person name="Aluvathingal J."/>
            <person name="Nadendla S."/>
            <person name="Yan Y."/>
            <person name="Sichtig H."/>
        </authorList>
    </citation>
    <scope>NUCLEOTIDE SEQUENCE [LARGE SCALE GENOMIC DNA]</scope>
    <source>
        <strain evidence="2 3">FDAARGOS_949</strain>
    </source>
</reference>
<proteinExistence type="predicted"/>
<accession>A0AAP9Y1N7</accession>
<dbReference type="AlphaFoldDB" id="A0AAP9Y1N7"/>
<dbReference type="Pfam" id="PF09000">
    <property type="entry name" value="Cytotoxic"/>
    <property type="match status" value="1"/>
</dbReference>
<feature type="domain" description="Colicin E3-like ribonuclease" evidence="1">
    <location>
        <begin position="21"/>
        <end position="44"/>
    </location>
</feature>
<gene>
    <name evidence="2" type="ORF">I6H06_12335</name>
</gene>
<organism evidence="2 3">
    <name type="scientific">Burkholderia glumae</name>
    <name type="common">Pseudomonas glumae</name>
    <dbReference type="NCBI Taxonomy" id="337"/>
    <lineage>
        <taxon>Bacteria</taxon>
        <taxon>Pseudomonadati</taxon>
        <taxon>Pseudomonadota</taxon>
        <taxon>Betaproteobacteria</taxon>
        <taxon>Burkholderiales</taxon>
        <taxon>Burkholderiaceae</taxon>
        <taxon>Burkholderia</taxon>
    </lineage>
</organism>
<evidence type="ECO:0000313" key="2">
    <source>
        <dbReference type="EMBL" id="QPQ93087.1"/>
    </source>
</evidence>
<name>A0AAP9Y1N7_BURGL</name>
<dbReference type="Proteomes" id="UP000594892">
    <property type="component" value="Chromosome 2"/>
</dbReference>
<evidence type="ECO:0000259" key="1">
    <source>
        <dbReference type="Pfam" id="PF09000"/>
    </source>
</evidence>
<protein>
    <recommendedName>
        <fullName evidence="1">Colicin E3-like ribonuclease domain-containing protein</fullName>
    </recommendedName>
</protein>
<evidence type="ECO:0000313" key="3">
    <source>
        <dbReference type="Proteomes" id="UP000594892"/>
    </source>
</evidence>
<dbReference type="InterPro" id="IPR036725">
    <property type="entry name" value="ColE3_ribonuclease_sf"/>
</dbReference>
<dbReference type="Gene3D" id="3.10.380.10">
    <property type="entry name" value="Colicin E3-like ribonuclease domain"/>
    <property type="match status" value="1"/>
</dbReference>
<dbReference type="InterPro" id="IPR009105">
    <property type="entry name" value="Colicin_E3_ribonuclease"/>
</dbReference>
<dbReference type="GeneID" id="98280341"/>
<dbReference type="GO" id="GO:0016788">
    <property type="term" value="F:hydrolase activity, acting on ester bonds"/>
    <property type="evidence" value="ECO:0007669"/>
    <property type="project" value="InterPro"/>
</dbReference>
<dbReference type="GO" id="GO:0043022">
    <property type="term" value="F:ribosome binding"/>
    <property type="evidence" value="ECO:0007669"/>
    <property type="project" value="InterPro"/>
</dbReference>
<sequence length="51" mass="6185">MLLFKPPVRVNHCEEALERANRCIREWDSQRDEVEMYDKRGKHGCFRSQYG</sequence>
<dbReference type="RefSeq" id="WP_197964226.1">
    <property type="nucleotide sequence ID" value="NZ_CP021074.1"/>
</dbReference>
<dbReference type="SUPFAM" id="SSF63840">
    <property type="entry name" value="Ribonuclease domain of colicin E3"/>
    <property type="match status" value="1"/>
</dbReference>